<dbReference type="EMBL" id="LXQA010451489">
    <property type="protein sequence ID" value="MCI52706.1"/>
    <property type="molecule type" value="Genomic_DNA"/>
</dbReference>
<feature type="compositionally biased region" description="Polar residues" evidence="1">
    <location>
        <begin position="23"/>
        <end position="42"/>
    </location>
</feature>
<proteinExistence type="predicted"/>
<reference evidence="2 3" key="1">
    <citation type="journal article" date="2018" name="Front. Plant Sci.">
        <title>Red Clover (Trifolium pratense) and Zigzag Clover (T. medium) - A Picture of Genomic Similarities and Differences.</title>
        <authorList>
            <person name="Dluhosova J."/>
            <person name="Istvanek J."/>
            <person name="Nedelnik J."/>
            <person name="Repkova J."/>
        </authorList>
    </citation>
    <scope>NUCLEOTIDE SEQUENCE [LARGE SCALE GENOMIC DNA]</scope>
    <source>
        <strain evidence="3">cv. 10/8</strain>
        <tissue evidence="2">Leaf</tissue>
    </source>
</reference>
<protein>
    <submittedName>
        <fullName evidence="2">Uncharacterized protein</fullName>
    </submittedName>
</protein>
<evidence type="ECO:0000313" key="3">
    <source>
        <dbReference type="Proteomes" id="UP000265520"/>
    </source>
</evidence>
<dbReference type="Proteomes" id="UP000265520">
    <property type="component" value="Unassembled WGS sequence"/>
</dbReference>
<evidence type="ECO:0000256" key="1">
    <source>
        <dbReference type="SAM" id="MobiDB-lite"/>
    </source>
</evidence>
<sequence length="42" mass="4419">MEGVDEEFALTVAAKTDRKVTKVSLSSSENVSPENSGGFSLT</sequence>
<feature type="region of interest" description="Disordered" evidence="1">
    <location>
        <begin position="21"/>
        <end position="42"/>
    </location>
</feature>
<dbReference type="AlphaFoldDB" id="A0A392SXU4"/>
<accession>A0A392SXU4</accession>
<evidence type="ECO:0000313" key="2">
    <source>
        <dbReference type="EMBL" id="MCI52706.1"/>
    </source>
</evidence>
<comment type="caution">
    <text evidence="2">The sequence shown here is derived from an EMBL/GenBank/DDBJ whole genome shotgun (WGS) entry which is preliminary data.</text>
</comment>
<name>A0A392SXU4_9FABA</name>
<organism evidence="2 3">
    <name type="scientific">Trifolium medium</name>
    <dbReference type="NCBI Taxonomy" id="97028"/>
    <lineage>
        <taxon>Eukaryota</taxon>
        <taxon>Viridiplantae</taxon>
        <taxon>Streptophyta</taxon>
        <taxon>Embryophyta</taxon>
        <taxon>Tracheophyta</taxon>
        <taxon>Spermatophyta</taxon>
        <taxon>Magnoliopsida</taxon>
        <taxon>eudicotyledons</taxon>
        <taxon>Gunneridae</taxon>
        <taxon>Pentapetalae</taxon>
        <taxon>rosids</taxon>
        <taxon>fabids</taxon>
        <taxon>Fabales</taxon>
        <taxon>Fabaceae</taxon>
        <taxon>Papilionoideae</taxon>
        <taxon>50 kb inversion clade</taxon>
        <taxon>NPAAA clade</taxon>
        <taxon>Hologalegina</taxon>
        <taxon>IRL clade</taxon>
        <taxon>Trifolieae</taxon>
        <taxon>Trifolium</taxon>
    </lineage>
</organism>
<keyword evidence="3" id="KW-1185">Reference proteome</keyword>